<proteinExistence type="predicted"/>
<organism evidence="2 3">
    <name type="scientific">Renibacterium salmoninarum (strain ATCC 33209 / DSM 20767 / JCM 11484 / NBRC 15589 / NCIMB 2235)</name>
    <dbReference type="NCBI Taxonomy" id="288705"/>
    <lineage>
        <taxon>Bacteria</taxon>
        <taxon>Bacillati</taxon>
        <taxon>Actinomycetota</taxon>
        <taxon>Actinomycetes</taxon>
        <taxon>Micrococcales</taxon>
        <taxon>Micrococcaceae</taxon>
        <taxon>Renibacterium</taxon>
    </lineage>
</organism>
<evidence type="ECO:0000313" key="2">
    <source>
        <dbReference type="EMBL" id="ABY22487.1"/>
    </source>
</evidence>
<dbReference type="HOGENOM" id="CLU_082391_0_0_11"/>
<dbReference type="KEGG" id="rsa:RSal33209_0740"/>
<sequence>MNQSGHEQQGSAALPPHIAAALRGAGGESDTAGQPWQGRELNEQYHQFDDDDGAANQELSLALAGLVEGSADEAAVVASLAQARVFVPIVATATVTESVEVSGSHDDLQGDKESEMALVVVSAPDGRSALPVFSTVQNLTDWHPQARPVAVYAPRAALSAAAEDAQLLVLDPGSEITFVVRRPAMWALAQQRRWLPSYADLELHQEIRSVLSALDSADLEDRLGKQTARGSNLLGLDILPGAGIRSAGPAGAIRSGGGAGPELRLVLLLRPGLSADSLNAFVASVQTALARNEMFAQRVDSLEVSVHSASNEVPDREDPENRS</sequence>
<protein>
    <recommendedName>
        <fullName evidence="1">SseB protein N-terminal domain-containing protein</fullName>
    </recommendedName>
</protein>
<dbReference type="AlphaFoldDB" id="A9WQA4"/>
<reference evidence="3" key="1">
    <citation type="journal article" date="2008" name="J. Bacteriol.">
        <title>Genome sequence of the fish pathogen Renibacterium salmoninarum suggests reductive evolution away from an environmental Arthrobacter ancestor.</title>
        <authorList>
            <person name="Wiens G.D."/>
            <person name="Rockey D.D."/>
            <person name="Wu Z."/>
            <person name="Chang J."/>
            <person name="Levy R."/>
            <person name="Crane S."/>
            <person name="Chen D.S."/>
            <person name="Capri G.R."/>
            <person name="Burnett J.R."/>
            <person name="Sudheesh P.S."/>
            <person name="Schipma M.J."/>
            <person name="Burd H."/>
            <person name="Bhattacharyya A."/>
            <person name="Rhodes L.D."/>
            <person name="Kaul R."/>
            <person name="Strom M.S."/>
        </authorList>
    </citation>
    <scope>NUCLEOTIDE SEQUENCE [LARGE SCALE GENOMIC DNA]</scope>
    <source>
        <strain evidence="3">ATCC 33209 / DSM 20767 / JCM 11484 / NBRC 15589 / NCIMB 2235</strain>
    </source>
</reference>
<dbReference type="eggNOG" id="COG0106">
    <property type="taxonomic scope" value="Bacteria"/>
</dbReference>
<dbReference type="InterPro" id="IPR009839">
    <property type="entry name" value="SseB_N"/>
</dbReference>
<feature type="domain" description="SseB protein N-terminal" evidence="1">
    <location>
        <begin position="62"/>
        <end position="187"/>
    </location>
</feature>
<keyword evidence="3" id="KW-1185">Reference proteome</keyword>
<evidence type="ECO:0000259" key="1">
    <source>
        <dbReference type="Pfam" id="PF07179"/>
    </source>
</evidence>
<evidence type="ECO:0000313" key="3">
    <source>
        <dbReference type="Proteomes" id="UP000002007"/>
    </source>
</evidence>
<dbReference type="RefSeq" id="WP_012244186.1">
    <property type="nucleotide sequence ID" value="NC_010168.1"/>
</dbReference>
<dbReference type="Pfam" id="PF07179">
    <property type="entry name" value="SseB"/>
    <property type="match status" value="1"/>
</dbReference>
<dbReference type="Proteomes" id="UP000002007">
    <property type="component" value="Chromosome"/>
</dbReference>
<dbReference type="STRING" id="288705.RSal33209_0740"/>
<gene>
    <name evidence="2" type="ordered locus">RSal33209_0740</name>
</gene>
<accession>A9WQA4</accession>
<name>A9WQA4_RENSM</name>
<dbReference type="EMBL" id="CP000910">
    <property type="protein sequence ID" value="ABY22487.1"/>
    <property type="molecule type" value="Genomic_DNA"/>
</dbReference>